<protein>
    <recommendedName>
        <fullName evidence="8">Probable membrane transporter protein</fullName>
    </recommendedName>
</protein>
<comment type="caution">
    <text evidence="9">The sequence shown here is derived from an EMBL/GenBank/DDBJ whole genome shotgun (WGS) entry which is preliminary data.</text>
</comment>
<dbReference type="OrthoDB" id="8421744at2"/>
<dbReference type="Pfam" id="PF01925">
    <property type="entry name" value="TauE"/>
    <property type="match status" value="1"/>
</dbReference>
<feature type="transmembrane region" description="Helical" evidence="8">
    <location>
        <begin position="46"/>
        <end position="63"/>
    </location>
</feature>
<gene>
    <name evidence="9" type="ORF">AOQ72_17770</name>
</gene>
<evidence type="ECO:0000313" key="9">
    <source>
        <dbReference type="EMBL" id="KRP96185.1"/>
    </source>
</evidence>
<evidence type="ECO:0000256" key="5">
    <source>
        <dbReference type="ARBA" id="ARBA00022692"/>
    </source>
</evidence>
<dbReference type="PANTHER" id="PTHR30269:SF37">
    <property type="entry name" value="MEMBRANE TRANSPORTER PROTEIN"/>
    <property type="match status" value="1"/>
</dbReference>
<evidence type="ECO:0000256" key="6">
    <source>
        <dbReference type="ARBA" id="ARBA00022989"/>
    </source>
</evidence>
<evidence type="ECO:0000256" key="8">
    <source>
        <dbReference type="RuleBase" id="RU363041"/>
    </source>
</evidence>
<evidence type="ECO:0000256" key="2">
    <source>
        <dbReference type="ARBA" id="ARBA00009142"/>
    </source>
</evidence>
<accession>A0A0R3CF72</accession>
<dbReference type="EMBL" id="LJYF01000026">
    <property type="protein sequence ID" value="KRP96185.1"/>
    <property type="molecule type" value="Genomic_DNA"/>
</dbReference>
<feature type="transmembrane region" description="Helical" evidence="8">
    <location>
        <begin position="75"/>
        <end position="94"/>
    </location>
</feature>
<keyword evidence="3" id="KW-0813">Transport</keyword>
<sequence length="243" mass="25768">MDGIAVELPLFLLATFAGAFVAGLSGFAFGLVAASLWLYVLTPLQSASLIVGFGLLVQGYSVWKLRSALDWRRLWPFIVGAVIGVPAGVSLLTWADPNSVRIAVGAILIAYSLYAFFRPQLKLAAVMPPAADMTVGFVNGLLGGLTGLAGILVAIWCNLRGLPKDAQRATFQPVAVVVFAMAAFWLGAKGSLTSDTAKLFALGLPFLFAGTWLGLKLFGRIDEATFRKIVLALLFVSGVTLLF</sequence>
<evidence type="ECO:0000256" key="7">
    <source>
        <dbReference type="ARBA" id="ARBA00023136"/>
    </source>
</evidence>
<feature type="transmembrane region" description="Helical" evidence="8">
    <location>
        <begin position="169"/>
        <end position="187"/>
    </location>
</feature>
<dbReference type="PANTHER" id="PTHR30269">
    <property type="entry name" value="TRANSMEMBRANE PROTEIN YFCA"/>
    <property type="match status" value="1"/>
</dbReference>
<evidence type="ECO:0000256" key="4">
    <source>
        <dbReference type="ARBA" id="ARBA00022475"/>
    </source>
</evidence>
<organism evidence="9 10">
    <name type="scientific">Bradyrhizobium yuanmingense</name>
    <dbReference type="NCBI Taxonomy" id="108015"/>
    <lineage>
        <taxon>Bacteria</taxon>
        <taxon>Pseudomonadati</taxon>
        <taxon>Pseudomonadota</taxon>
        <taxon>Alphaproteobacteria</taxon>
        <taxon>Hyphomicrobiales</taxon>
        <taxon>Nitrobacteraceae</taxon>
        <taxon>Bradyrhizobium</taxon>
    </lineage>
</organism>
<keyword evidence="7 8" id="KW-0472">Membrane</keyword>
<feature type="transmembrane region" description="Helical" evidence="8">
    <location>
        <begin position="137"/>
        <end position="157"/>
    </location>
</feature>
<dbReference type="InterPro" id="IPR002781">
    <property type="entry name" value="TM_pro_TauE-like"/>
</dbReference>
<evidence type="ECO:0000313" key="10">
    <source>
        <dbReference type="Proteomes" id="UP000051380"/>
    </source>
</evidence>
<keyword evidence="4 8" id="KW-1003">Cell membrane</keyword>
<evidence type="ECO:0000256" key="3">
    <source>
        <dbReference type="ARBA" id="ARBA00022448"/>
    </source>
</evidence>
<dbReference type="AlphaFoldDB" id="A0A0R3CF72"/>
<dbReference type="InterPro" id="IPR052017">
    <property type="entry name" value="TSUP"/>
</dbReference>
<dbReference type="RefSeq" id="WP_057027474.1">
    <property type="nucleotide sequence ID" value="NZ_LJYF01000026.1"/>
</dbReference>
<keyword evidence="6 8" id="KW-1133">Transmembrane helix</keyword>
<feature type="transmembrane region" description="Helical" evidence="8">
    <location>
        <begin position="100"/>
        <end position="117"/>
    </location>
</feature>
<keyword evidence="5 8" id="KW-0812">Transmembrane</keyword>
<feature type="transmembrane region" description="Helical" evidence="8">
    <location>
        <begin position="12"/>
        <end position="40"/>
    </location>
</feature>
<dbReference type="GO" id="GO:0005886">
    <property type="term" value="C:plasma membrane"/>
    <property type="evidence" value="ECO:0007669"/>
    <property type="project" value="UniProtKB-SubCell"/>
</dbReference>
<feature type="transmembrane region" description="Helical" evidence="8">
    <location>
        <begin position="199"/>
        <end position="218"/>
    </location>
</feature>
<reference evidence="9 10" key="1">
    <citation type="submission" date="2015-09" db="EMBL/GenBank/DDBJ databases">
        <title>Draft Genome Sequence of the Strain BR 3267 (Bradyrhizobium yuanmingense) recommended as inoculant for cowpea in Brazil.</title>
        <authorList>
            <person name="Simoes-Araujo J.L."/>
            <person name="Zilli J.E."/>
        </authorList>
    </citation>
    <scope>NUCLEOTIDE SEQUENCE [LARGE SCALE GENOMIC DNA]</scope>
    <source>
        <strain evidence="9 10">BR3267</strain>
    </source>
</reference>
<comment type="subcellular location">
    <subcellularLocation>
        <location evidence="1 8">Cell membrane</location>
        <topology evidence="1 8">Multi-pass membrane protein</topology>
    </subcellularLocation>
</comment>
<dbReference type="Proteomes" id="UP000051380">
    <property type="component" value="Unassembled WGS sequence"/>
</dbReference>
<comment type="similarity">
    <text evidence="2 8">Belongs to the 4-toluene sulfonate uptake permease (TSUP) (TC 2.A.102) family.</text>
</comment>
<proteinExistence type="inferred from homology"/>
<name>A0A0R3CF72_9BRAD</name>
<evidence type="ECO:0000256" key="1">
    <source>
        <dbReference type="ARBA" id="ARBA00004651"/>
    </source>
</evidence>